<dbReference type="CDD" id="cd03112">
    <property type="entry name" value="CobW-like"/>
    <property type="match status" value="1"/>
</dbReference>
<evidence type="ECO:0000259" key="7">
    <source>
        <dbReference type="Pfam" id="PF07683"/>
    </source>
</evidence>
<dbReference type="GO" id="GO:0005737">
    <property type="term" value="C:cytoplasm"/>
    <property type="evidence" value="ECO:0007669"/>
    <property type="project" value="TreeGrafter"/>
</dbReference>
<dbReference type="GO" id="GO:0000166">
    <property type="term" value="F:nucleotide binding"/>
    <property type="evidence" value="ECO:0007669"/>
    <property type="project" value="UniProtKB-KW"/>
</dbReference>
<organism evidence="8 9">
    <name type="scientific">Emiliania huxleyi (strain CCMP1516)</name>
    <dbReference type="NCBI Taxonomy" id="280463"/>
    <lineage>
        <taxon>Eukaryota</taxon>
        <taxon>Haptista</taxon>
        <taxon>Haptophyta</taxon>
        <taxon>Prymnesiophyceae</taxon>
        <taxon>Isochrysidales</taxon>
        <taxon>Noelaerhabdaceae</taxon>
        <taxon>Emiliania</taxon>
    </lineage>
</organism>
<feature type="domain" description="CobW C-terminal" evidence="7">
    <location>
        <begin position="234"/>
        <end position="328"/>
    </location>
</feature>
<comment type="similarity">
    <text evidence="4">Belongs to the SIMIBI class G3E GTPase family. ZNG1 subfamily.</text>
</comment>
<dbReference type="EnsemblProtists" id="EOD30904">
    <property type="protein sequence ID" value="EOD30904"/>
    <property type="gene ID" value="EMIHUDRAFT_456427"/>
</dbReference>
<dbReference type="InterPro" id="IPR051316">
    <property type="entry name" value="Zinc-reg_GTPase_activator"/>
</dbReference>
<dbReference type="eggNOG" id="KOG2743">
    <property type="taxonomic scope" value="Eukaryota"/>
</dbReference>
<dbReference type="Gene3D" id="3.40.50.300">
    <property type="entry name" value="P-loop containing nucleotide triphosphate hydrolases"/>
    <property type="match status" value="1"/>
</dbReference>
<dbReference type="Proteomes" id="UP000013827">
    <property type="component" value="Unassembled WGS sequence"/>
</dbReference>
<dbReference type="GeneID" id="17276178"/>
<dbReference type="InterPro" id="IPR011629">
    <property type="entry name" value="CobW-like_C"/>
</dbReference>
<dbReference type="GeneID" id="17261994"/>
<evidence type="ECO:0000313" key="8">
    <source>
        <dbReference type="EnsemblProtists" id="EOD15846"/>
    </source>
</evidence>
<sequence length="396" mass="44027">MSSRKVPVTILTGFLGSGKTTLLNHILEDPNHGLRFAIIENEFGDVGVDERILSEKADEEVIEVMNGCICCTVRGDLVVALKNLYSKISQFDAVIIETTGLADPAPVAQTFFVDDDIQAKFSLDAIITVCDSKHILARIDDEKPEGVENEAAEQVAFADRILLNKTDLVPEAELPAIEERLRKLNPSATIFRCEKGQVDPKDLIGISSFDLRKTLDMDPEFLNTEGEHEHDNSVSSTSAKFEGFLNVKKLNMWISDIIQEMGANLFRYKGVLSVAGMDEKFVFQGVGMLFSGGFINAKWGPNETRENRFVFIGKDLDKEGLLKGFKECQCSEQLRFKIGDKVRARVGKDMAEADGYCPGVVIKTWDQGNAYRIQLQDSKKTNVWGPIDEDDFVKAA</sequence>
<dbReference type="PANTHER" id="PTHR13748:SF62">
    <property type="entry name" value="COBW DOMAIN-CONTAINING PROTEIN"/>
    <property type="match status" value="1"/>
</dbReference>
<evidence type="ECO:0000256" key="5">
    <source>
        <dbReference type="ARBA" id="ARBA00049117"/>
    </source>
</evidence>
<dbReference type="Pfam" id="PF02492">
    <property type="entry name" value="cobW"/>
    <property type="match status" value="1"/>
</dbReference>
<accession>A0A0D3IX61</accession>
<feature type="domain" description="CobW/HypB/UreG nucleotide-binding" evidence="6">
    <location>
        <begin position="7"/>
        <end position="191"/>
    </location>
</feature>
<dbReference type="RefSeq" id="XP_005768275.1">
    <property type="nucleotide sequence ID" value="XM_005768218.1"/>
</dbReference>
<dbReference type="AlphaFoldDB" id="A0A0D3IX61"/>
<proteinExistence type="inferred from homology"/>
<keyword evidence="9" id="KW-1185">Reference proteome</keyword>
<dbReference type="RefSeq" id="XP_005783333.1">
    <property type="nucleotide sequence ID" value="XM_005783276.1"/>
</dbReference>
<dbReference type="InterPro" id="IPR036627">
    <property type="entry name" value="CobW-likC_sf"/>
</dbReference>
<dbReference type="InterPro" id="IPR003495">
    <property type="entry name" value="CobW/HypB/UreG_nucleotide-bd"/>
</dbReference>
<dbReference type="SUPFAM" id="SSF90002">
    <property type="entry name" value="Hypothetical protein YjiA, C-terminal domain"/>
    <property type="match status" value="1"/>
</dbReference>
<reference evidence="8" key="2">
    <citation type="submission" date="2024-10" db="UniProtKB">
        <authorList>
            <consortium name="EnsemblProtists"/>
        </authorList>
    </citation>
    <scope>IDENTIFICATION</scope>
</reference>
<dbReference type="STRING" id="2903.R1FCB9"/>
<dbReference type="EnsemblProtists" id="EOD15846">
    <property type="protein sequence ID" value="EOD15846"/>
    <property type="gene ID" value="EMIHUDRAFT_419514"/>
</dbReference>
<comment type="catalytic activity">
    <reaction evidence="5">
        <text>GTP + H2O = GDP + phosphate + H(+)</text>
        <dbReference type="Rhea" id="RHEA:19669"/>
        <dbReference type="ChEBI" id="CHEBI:15377"/>
        <dbReference type="ChEBI" id="CHEBI:15378"/>
        <dbReference type="ChEBI" id="CHEBI:37565"/>
        <dbReference type="ChEBI" id="CHEBI:43474"/>
        <dbReference type="ChEBI" id="CHEBI:58189"/>
    </reaction>
    <physiologicalReaction direction="left-to-right" evidence="5">
        <dbReference type="Rhea" id="RHEA:19670"/>
    </physiologicalReaction>
</comment>
<dbReference type="InterPro" id="IPR027417">
    <property type="entry name" value="P-loop_NTPase"/>
</dbReference>
<dbReference type="KEGG" id="ehx:EMIHUDRAFT_456427"/>
<evidence type="ECO:0000256" key="3">
    <source>
        <dbReference type="ARBA" id="ARBA00023186"/>
    </source>
</evidence>
<dbReference type="SUPFAM" id="SSF52540">
    <property type="entry name" value="P-loop containing nucleoside triphosphate hydrolases"/>
    <property type="match status" value="1"/>
</dbReference>
<dbReference type="PANTHER" id="PTHR13748">
    <property type="entry name" value="COBW-RELATED"/>
    <property type="match status" value="1"/>
</dbReference>
<keyword evidence="3" id="KW-0143">Chaperone</keyword>
<dbReference type="GO" id="GO:0016787">
    <property type="term" value="F:hydrolase activity"/>
    <property type="evidence" value="ECO:0007669"/>
    <property type="project" value="UniProtKB-KW"/>
</dbReference>
<dbReference type="OMA" id="WDTEWAE"/>
<evidence type="ECO:0000256" key="2">
    <source>
        <dbReference type="ARBA" id="ARBA00022801"/>
    </source>
</evidence>
<protein>
    <recommendedName>
        <fullName evidence="10">CobW C-terminal domain-containing protein</fullName>
    </recommendedName>
</protein>
<reference evidence="9" key="1">
    <citation type="journal article" date="2013" name="Nature">
        <title>Pan genome of the phytoplankton Emiliania underpins its global distribution.</title>
        <authorList>
            <person name="Read B.A."/>
            <person name="Kegel J."/>
            <person name="Klute M.J."/>
            <person name="Kuo A."/>
            <person name="Lefebvre S.C."/>
            <person name="Maumus F."/>
            <person name="Mayer C."/>
            <person name="Miller J."/>
            <person name="Monier A."/>
            <person name="Salamov A."/>
            <person name="Young J."/>
            <person name="Aguilar M."/>
            <person name="Claverie J.M."/>
            <person name="Frickenhaus S."/>
            <person name="Gonzalez K."/>
            <person name="Herman E.K."/>
            <person name="Lin Y.C."/>
            <person name="Napier J."/>
            <person name="Ogata H."/>
            <person name="Sarno A.F."/>
            <person name="Shmutz J."/>
            <person name="Schroeder D."/>
            <person name="de Vargas C."/>
            <person name="Verret F."/>
            <person name="von Dassow P."/>
            <person name="Valentin K."/>
            <person name="Van de Peer Y."/>
            <person name="Wheeler G."/>
            <person name="Dacks J.B."/>
            <person name="Delwiche C.F."/>
            <person name="Dyhrman S.T."/>
            <person name="Glockner G."/>
            <person name="John U."/>
            <person name="Richards T."/>
            <person name="Worden A.Z."/>
            <person name="Zhang X."/>
            <person name="Grigoriev I.V."/>
            <person name="Allen A.E."/>
            <person name="Bidle K."/>
            <person name="Borodovsky M."/>
            <person name="Bowler C."/>
            <person name="Brownlee C."/>
            <person name="Cock J.M."/>
            <person name="Elias M."/>
            <person name="Gladyshev V.N."/>
            <person name="Groth M."/>
            <person name="Guda C."/>
            <person name="Hadaegh A."/>
            <person name="Iglesias-Rodriguez M.D."/>
            <person name="Jenkins J."/>
            <person name="Jones B.M."/>
            <person name="Lawson T."/>
            <person name="Leese F."/>
            <person name="Lindquist E."/>
            <person name="Lobanov A."/>
            <person name="Lomsadze A."/>
            <person name="Malik S.B."/>
            <person name="Marsh M.E."/>
            <person name="Mackinder L."/>
            <person name="Mock T."/>
            <person name="Mueller-Roeber B."/>
            <person name="Pagarete A."/>
            <person name="Parker M."/>
            <person name="Probert I."/>
            <person name="Quesneville H."/>
            <person name="Raines C."/>
            <person name="Rensing S.A."/>
            <person name="Riano-Pachon D.M."/>
            <person name="Richier S."/>
            <person name="Rokitta S."/>
            <person name="Shiraiwa Y."/>
            <person name="Soanes D.M."/>
            <person name="van der Giezen M."/>
            <person name="Wahlund T.M."/>
            <person name="Williams B."/>
            <person name="Wilson W."/>
            <person name="Wolfe G."/>
            <person name="Wurch L.L."/>
        </authorList>
    </citation>
    <scope>NUCLEOTIDE SEQUENCE</scope>
</reference>
<dbReference type="HOGENOM" id="CLU_017452_0_1_1"/>
<name>A0A0D3IX61_EMIH1</name>
<dbReference type="PaxDb" id="2903-EOD15846"/>
<keyword evidence="1" id="KW-0547">Nucleotide-binding</keyword>
<evidence type="ECO:0000256" key="1">
    <source>
        <dbReference type="ARBA" id="ARBA00022741"/>
    </source>
</evidence>
<evidence type="ECO:0000259" key="6">
    <source>
        <dbReference type="Pfam" id="PF02492"/>
    </source>
</evidence>
<evidence type="ECO:0008006" key="10">
    <source>
        <dbReference type="Google" id="ProtNLM"/>
    </source>
</evidence>
<evidence type="ECO:0000313" key="9">
    <source>
        <dbReference type="Proteomes" id="UP000013827"/>
    </source>
</evidence>
<evidence type="ECO:0000256" key="4">
    <source>
        <dbReference type="ARBA" id="ARBA00034320"/>
    </source>
</evidence>
<dbReference type="Pfam" id="PF07683">
    <property type="entry name" value="CobW_C"/>
    <property type="match status" value="1"/>
</dbReference>
<keyword evidence="2" id="KW-0378">Hydrolase</keyword>
<dbReference type="Gene3D" id="3.30.1220.10">
    <property type="entry name" value="CobW-like, C-terminal domain"/>
    <property type="match status" value="1"/>
</dbReference>
<dbReference type="KEGG" id="ehx:EMIHUDRAFT_419514"/>